<dbReference type="AlphaFoldDB" id="A0A497ETA1"/>
<dbReference type="InterPro" id="IPR000073">
    <property type="entry name" value="AB_hydrolase_1"/>
</dbReference>
<dbReference type="InterPro" id="IPR029058">
    <property type="entry name" value="AB_hydrolase_fold"/>
</dbReference>
<organism evidence="2 3">
    <name type="scientific">Thermoproteota archaeon</name>
    <dbReference type="NCBI Taxonomy" id="2056631"/>
    <lineage>
        <taxon>Archaea</taxon>
        <taxon>Thermoproteota</taxon>
    </lineage>
</organism>
<evidence type="ECO:0000313" key="2">
    <source>
        <dbReference type="EMBL" id="RLE50356.1"/>
    </source>
</evidence>
<dbReference type="PRINTS" id="PR00111">
    <property type="entry name" value="ABHYDROLASE"/>
</dbReference>
<dbReference type="PANTHER" id="PTHR43194">
    <property type="entry name" value="HYDROLASE ALPHA/BETA FOLD FAMILY"/>
    <property type="match status" value="1"/>
</dbReference>
<sequence>MSYTSSGIHFVDEGSGKPIVLIHGAFGSLEDWAPISLILKDNFRVIALDLRGHGKSPPIGGKCSLDIMALAVNDVINHLKLGKYVLVGTSLGAATALRCAIAGIKGLEKLILIAPLIKGSSVAGYKVMKFLHRLGLVNFRRLIINATLKELKEHNEDLTLKIKNKLEGIPEDFFFNVTECIASVNLKDALSFVKVPTLIIIGDEDELTPLKHVIQAPRKQPNIQLKVLEKAGHLLILERSDEVAQLIADFASK</sequence>
<feature type="domain" description="AB hydrolase-1" evidence="1">
    <location>
        <begin position="17"/>
        <end position="239"/>
    </location>
</feature>
<dbReference type="PRINTS" id="PR00412">
    <property type="entry name" value="EPOXHYDRLASE"/>
</dbReference>
<dbReference type="Proteomes" id="UP000278475">
    <property type="component" value="Unassembled WGS sequence"/>
</dbReference>
<accession>A0A497ETA1</accession>
<dbReference type="InterPro" id="IPR000639">
    <property type="entry name" value="Epox_hydrolase-like"/>
</dbReference>
<dbReference type="Gene3D" id="3.40.50.1820">
    <property type="entry name" value="alpha/beta hydrolase"/>
    <property type="match status" value="1"/>
</dbReference>
<gene>
    <name evidence="2" type="ORF">DRJ31_01515</name>
</gene>
<reference evidence="2 3" key="1">
    <citation type="submission" date="2018-06" db="EMBL/GenBank/DDBJ databases">
        <title>Extensive metabolic versatility and redundancy in microbially diverse, dynamic hydrothermal sediments.</title>
        <authorList>
            <person name="Dombrowski N."/>
            <person name="Teske A."/>
            <person name="Baker B.J."/>
        </authorList>
    </citation>
    <scope>NUCLEOTIDE SEQUENCE [LARGE SCALE GENOMIC DNA]</scope>
    <source>
        <strain evidence="2">B66_G16</strain>
    </source>
</reference>
<evidence type="ECO:0000313" key="3">
    <source>
        <dbReference type="Proteomes" id="UP000278475"/>
    </source>
</evidence>
<comment type="caution">
    <text evidence="2">The sequence shown here is derived from an EMBL/GenBank/DDBJ whole genome shotgun (WGS) entry which is preliminary data.</text>
</comment>
<dbReference type="PANTHER" id="PTHR43194:SF2">
    <property type="entry name" value="PEROXISOMAL MEMBRANE PROTEIN LPX1"/>
    <property type="match status" value="1"/>
</dbReference>
<dbReference type="InterPro" id="IPR050228">
    <property type="entry name" value="Carboxylesterase_BioH"/>
</dbReference>
<dbReference type="SUPFAM" id="SSF53474">
    <property type="entry name" value="alpha/beta-Hydrolases"/>
    <property type="match status" value="1"/>
</dbReference>
<evidence type="ECO:0000259" key="1">
    <source>
        <dbReference type="Pfam" id="PF00561"/>
    </source>
</evidence>
<dbReference type="EMBL" id="QMQV01000007">
    <property type="protein sequence ID" value="RLE50356.1"/>
    <property type="molecule type" value="Genomic_DNA"/>
</dbReference>
<dbReference type="GO" id="GO:0003824">
    <property type="term" value="F:catalytic activity"/>
    <property type="evidence" value="ECO:0007669"/>
    <property type="project" value="InterPro"/>
</dbReference>
<proteinExistence type="predicted"/>
<name>A0A497ETA1_9CREN</name>
<protein>
    <recommendedName>
        <fullName evidence="1">AB hydrolase-1 domain-containing protein</fullName>
    </recommendedName>
</protein>
<dbReference type="Pfam" id="PF00561">
    <property type="entry name" value="Abhydrolase_1"/>
    <property type="match status" value="1"/>
</dbReference>